<comment type="caution">
    <text evidence="1">The sequence shown here is derived from an EMBL/GenBank/DDBJ whole genome shotgun (WGS) entry which is preliminary data.</text>
</comment>
<dbReference type="EMBL" id="MLJW01003398">
    <property type="protein sequence ID" value="OIQ72144.1"/>
    <property type="molecule type" value="Genomic_DNA"/>
</dbReference>
<sequence>MAGVMREAIFSSAAKRSLISLLICWATIVTAPNCCSPKTRCKSWRNTRLTMKTSDQMLKTKITSVRIVTRVLSELKLTVFIRMKGIFY</sequence>
<name>A0A1J5PMW4_9ZZZZ</name>
<reference evidence="1" key="1">
    <citation type="submission" date="2016-10" db="EMBL/GenBank/DDBJ databases">
        <title>Sequence of Gallionella enrichment culture.</title>
        <authorList>
            <person name="Poehlein A."/>
            <person name="Muehling M."/>
            <person name="Daniel R."/>
        </authorList>
    </citation>
    <scope>NUCLEOTIDE SEQUENCE</scope>
</reference>
<dbReference type="AlphaFoldDB" id="A0A1J5PMW4"/>
<protein>
    <submittedName>
        <fullName evidence="1">Uncharacterized protein</fullName>
    </submittedName>
</protein>
<evidence type="ECO:0000313" key="1">
    <source>
        <dbReference type="EMBL" id="OIQ72144.1"/>
    </source>
</evidence>
<accession>A0A1J5PMW4</accession>
<proteinExistence type="predicted"/>
<organism evidence="1">
    <name type="scientific">mine drainage metagenome</name>
    <dbReference type="NCBI Taxonomy" id="410659"/>
    <lineage>
        <taxon>unclassified sequences</taxon>
        <taxon>metagenomes</taxon>
        <taxon>ecological metagenomes</taxon>
    </lineage>
</organism>
<gene>
    <name evidence="1" type="ORF">GALL_462320</name>
</gene>